<feature type="repeat" description="WD" evidence="4">
    <location>
        <begin position="110"/>
        <end position="151"/>
    </location>
</feature>
<organism evidence="5 6">
    <name type="scientific">Piptocephalis cylindrospora</name>
    <dbReference type="NCBI Taxonomy" id="1907219"/>
    <lineage>
        <taxon>Eukaryota</taxon>
        <taxon>Fungi</taxon>
        <taxon>Fungi incertae sedis</taxon>
        <taxon>Zoopagomycota</taxon>
        <taxon>Zoopagomycotina</taxon>
        <taxon>Zoopagomycetes</taxon>
        <taxon>Zoopagales</taxon>
        <taxon>Piptocephalidaceae</taxon>
        <taxon>Piptocephalis</taxon>
    </lineage>
</organism>
<dbReference type="Proteomes" id="UP000267251">
    <property type="component" value="Unassembled WGS sequence"/>
</dbReference>
<keyword evidence="3" id="KW-0677">Repeat</keyword>
<sequence length="153" mass="16882">VILATAGYDRTIQFWEALNGVCYRTIQHPDSQVNRLAISPDRRYLAAAGNQTVRLYDALSAHNTPLTSFTGHKGNVTGIAFSAEGTWMATSSEDGTLKVWDVRSPALQRNYEHHAPVNDVISHPNQGEVVTCDQAGKVRVWDLGEEKCPTEMV</sequence>
<dbReference type="PANTHER" id="PTHR19842">
    <property type="entry name" value="G BETA-LIKE PROTEIN GBL"/>
    <property type="match status" value="1"/>
</dbReference>
<evidence type="ECO:0000313" key="6">
    <source>
        <dbReference type="Proteomes" id="UP000267251"/>
    </source>
</evidence>
<dbReference type="InterPro" id="IPR020472">
    <property type="entry name" value="WD40_PAC1"/>
</dbReference>
<evidence type="ECO:0000256" key="1">
    <source>
        <dbReference type="ARBA" id="ARBA00009890"/>
    </source>
</evidence>
<evidence type="ECO:0000313" key="5">
    <source>
        <dbReference type="EMBL" id="RKP11755.1"/>
    </source>
</evidence>
<feature type="non-terminal residue" evidence="5">
    <location>
        <position position="1"/>
    </location>
</feature>
<dbReference type="EMBL" id="KZ988674">
    <property type="protein sequence ID" value="RKP11755.1"/>
    <property type="molecule type" value="Genomic_DNA"/>
</dbReference>
<dbReference type="InterPro" id="IPR001680">
    <property type="entry name" value="WD40_rpt"/>
</dbReference>
<dbReference type="GO" id="GO:0031929">
    <property type="term" value="P:TOR signaling"/>
    <property type="evidence" value="ECO:0007669"/>
    <property type="project" value="InterPro"/>
</dbReference>
<proteinExistence type="inferred from homology"/>
<feature type="non-terminal residue" evidence="5">
    <location>
        <position position="153"/>
    </location>
</feature>
<dbReference type="PROSITE" id="PS50294">
    <property type="entry name" value="WD_REPEATS_REGION"/>
    <property type="match status" value="1"/>
</dbReference>
<dbReference type="InterPro" id="IPR015943">
    <property type="entry name" value="WD40/YVTN_repeat-like_dom_sf"/>
</dbReference>
<dbReference type="PANTHER" id="PTHR19842:SF0">
    <property type="entry name" value="TARGET OF RAPAMYCIN COMPLEX SUBUNIT LST8"/>
    <property type="match status" value="1"/>
</dbReference>
<evidence type="ECO:0000256" key="3">
    <source>
        <dbReference type="ARBA" id="ARBA00022737"/>
    </source>
</evidence>
<dbReference type="SUPFAM" id="SSF50978">
    <property type="entry name" value="WD40 repeat-like"/>
    <property type="match status" value="1"/>
</dbReference>
<dbReference type="PRINTS" id="PR00320">
    <property type="entry name" value="GPROTEINBRPT"/>
</dbReference>
<dbReference type="PROSITE" id="PS00678">
    <property type="entry name" value="WD_REPEATS_1"/>
    <property type="match status" value="1"/>
</dbReference>
<keyword evidence="2 4" id="KW-0853">WD repeat</keyword>
<dbReference type="GO" id="GO:0032956">
    <property type="term" value="P:regulation of actin cytoskeleton organization"/>
    <property type="evidence" value="ECO:0007669"/>
    <property type="project" value="TreeGrafter"/>
</dbReference>
<dbReference type="Gene3D" id="2.130.10.10">
    <property type="entry name" value="YVTN repeat-like/Quinoprotein amine dehydrogenase"/>
    <property type="match status" value="1"/>
</dbReference>
<dbReference type="OrthoDB" id="400at2759"/>
<gene>
    <name evidence="5" type="ORF">BJ684DRAFT_660</name>
</gene>
<accession>A0A4P9XZA0</accession>
<dbReference type="Pfam" id="PF00400">
    <property type="entry name" value="WD40"/>
    <property type="match status" value="3"/>
</dbReference>
<dbReference type="InterPro" id="IPR036322">
    <property type="entry name" value="WD40_repeat_dom_sf"/>
</dbReference>
<comment type="similarity">
    <text evidence="1">Belongs to the WD repeat LST8 family.</text>
</comment>
<name>A0A4P9XZA0_9FUNG</name>
<dbReference type="InterPro" id="IPR037588">
    <property type="entry name" value="MLST8"/>
</dbReference>
<feature type="repeat" description="WD" evidence="4">
    <location>
        <begin position="69"/>
        <end position="110"/>
    </location>
</feature>
<dbReference type="SMART" id="SM00320">
    <property type="entry name" value="WD40"/>
    <property type="match status" value="3"/>
</dbReference>
<feature type="repeat" description="WD" evidence="4">
    <location>
        <begin position="1"/>
        <end position="25"/>
    </location>
</feature>
<dbReference type="PROSITE" id="PS50082">
    <property type="entry name" value="WD_REPEATS_2"/>
    <property type="match status" value="3"/>
</dbReference>
<dbReference type="InterPro" id="IPR019775">
    <property type="entry name" value="WD40_repeat_CS"/>
</dbReference>
<keyword evidence="6" id="KW-1185">Reference proteome</keyword>
<dbReference type="GO" id="GO:0031931">
    <property type="term" value="C:TORC1 complex"/>
    <property type="evidence" value="ECO:0007669"/>
    <property type="project" value="InterPro"/>
</dbReference>
<dbReference type="GO" id="GO:0031932">
    <property type="term" value="C:TORC2 complex"/>
    <property type="evidence" value="ECO:0007669"/>
    <property type="project" value="InterPro"/>
</dbReference>
<reference evidence="6" key="1">
    <citation type="journal article" date="2018" name="Nat. Microbiol.">
        <title>Leveraging single-cell genomics to expand the fungal tree of life.</title>
        <authorList>
            <person name="Ahrendt S.R."/>
            <person name="Quandt C.A."/>
            <person name="Ciobanu D."/>
            <person name="Clum A."/>
            <person name="Salamov A."/>
            <person name="Andreopoulos B."/>
            <person name="Cheng J.F."/>
            <person name="Woyke T."/>
            <person name="Pelin A."/>
            <person name="Henrissat B."/>
            <person name="Reynolds N.K."/>
            <person name="Benny G.L."/>
            <person name="Smith M.E."/>
            <person name="James T.Y."/>
            <person name="Grigoriev I.V."/>
        </authorList>
    </citation>
    <scope>NUCLEOTIDE SEQUENCE [LARGE SCALE GENOMIC DNA]</scope>
</reference>
<dbReference type="AlphaFoldDB" id="A0A4P9XZA0"/>
<evidence type="ECO:0000256" key="2">
    <source>
        <dbReference type="ARBA" id="ARBA00022574"/>
    </source>
</evidence>
<evidence type="ECO:0000256" key="4">
    <source>
        <dbReference type="PROSITE-ProRule" id="PRU00221"/>
    </source>
</evidence>
<protein>
    <submittedName>
        <fullName evidence="5">WD40-repeat-containing domain protein</fullName>
    </submittedName>
</protein>